<dbReference type="Pfam" id="PF05658">
    <property type="entry name" value="YadA_head"/>
    <property type="match status" value="7"/>
</dbReference>
<keyword evidence="4" id="KW-0472">Membrane</keyword>
<feature type="domain" description="Trimeric autotransporter adhesin YadA-like head" evidence="5">
    <location>
        <begin position="1098"/>
        <end position="1122"/>
    </location>
</feature>
<dbReference type="Pfam" id="PF13018">
    <property type="entry name" value="ESPR"/>
    <property type="match status" value="1"/>
</dbReference>
<evidence type="ECO:0000256" key="2">
    <source>
        <dbReference type="ARBA" id="ARBA00022927"/>
    </source>
</evidence>
<evidence type="ECO:0000313" key="8">
    <source>
        <dbReference type="EMBL" id="KRG65512.1"/>
    </source>
</evidence>
<name>A0A0R0CKT5_9GAMM</name>
<organism evidence="8 9">
    <name type="scientific">Stenotrophomonas humi</name>
    <dbReference type="NCBI Taxonomy" id="405444"/>
    <lineage>
        <taxon>Bacteria</taxon>
        <taxon>Pseudomonadati</taxon>
        <taxon>Pseudomonadota</taxon>
        <taxon>Gammaproteobacteria</taxon>
        <taxon>Lysobacterales</taxon>
        <taxon>Lysobacteraceae</taxon>
        <taxon>Stenotrophomonas</taxon>
    </lineage>
</organism>
<dbReference type="InterPro" id="IPR024973">
    <property type="entry name" value="ESPR"/>
</dbReference>
<feature type="transmembrane region" description="Helical" evidence="4">
    <location>
        <begin position="52"/>
        <end position="72"/>
    </location>
</feature>
<feature type="domain" description="Trimeric autotransporter adhesin YadA-like head" evidence="5">
    <location>
        <begin position="1070"/>
        <end position="1096"/>
    </location>
</feature>
<dbReference type="Gene3D" id="2.150.10.10">
    <property type="entry name" value="Serralysin-like metalloprotease, C-terminal"/>
    <property type="match status" value="2"/>
</dbReference>
<feature type="domain" description="Trimeric autotransporter adhesin YadA-like stalk" evidence="6">
    <location>
        <begin position="476"/>
        <end position="515"/>
    </location>
</feature>
<keyword evidence="4" id="KW-1133">Transmembrane helix</keyword>
<dbReference type="Proteomes" id="UP000050864">
    <property type="component" value="Unassembled WGS sequence"/>
</dbReference>
<keyword evidence="9" id="KW-1185">Reference proteome</keyword>
<comment type="caution">
    <text evidence="8">The sequence shown here is derived from an EMBL/GenBank/DDBJ whole genome shotgun (WGS) entry which is preliminary data.</text>
</comment>
<evidence type="ECO:0000256" key="4">
    <source>
        <dbReference type="SAM" id="Phobius"/>
    </source>
</evidence>
<dbReference type="PATRIC" id="fig|405444.3.peg.3236"/>
<feature type="domain" description="Trimeric autotransporter adhesin YadA-like head" evidence="5">
    <location>
        <begin position="129"/>
        <end position="151"/>
    </location>
</feature>
<keyword evidence="2" id="KW-0653">Protein transport</keyword>
<dbReference type="EMBL" id="LDJI01000006">
    <property type="protein sequence ID" value="KRG65512.1"/>
    <property type="molecule type" value="Genomic_DNA"/>
</dbReference>
<evidence type="ECO:0000259" key="5">
    <source>
        <dbReference type="Pfam" id="PF05658"/>
    </source>
</evidence>
<evidence type="ECO:0000313" key="9">
    <source>
        <dbReference type="Proteomes" id="UP000050864"/>
    </source>
</evidence>
<feature type="compositionally biased region" description="Polar residues" evidence="3">
    <location>
        <begin position="1086"/>
        <end position="1110"/>
    </location>
</feature>
<dbReference type="Gene3D" id="2.60.40.4050">
    <property type="match status" value="1"/>
</dbReference>
<dbReference type="SUPFAM" id="SSF101967">
    <property type="entry name" value="Adhesin YadA, collagen-binding domain"/>
    <property type="match status" value="3"/>
</dbReference>
<proteinExistence type="predicted"/>
<keyword evidence="1" id="KW-0813">Transport</keyword>
<feature type="domain" description="Trimeric autotransporter adhesin YadA-like head" evidence="5">
    <location>
        <begin position="254"/>
        <end position="278"/>
    </location>
</feature>
<gene>
    <name evidence="8" type="ORF">ABB26_02860</name>
</gene>
<protein>
    <submittedName>
        <fullName evidence="8">Uncharacterized protein</fullName>
    </submittedName>
</protein>
<evidence type="ECO:0000259" key="7">
    <source>
        <dbReference type="Pfam" id="PF13018"/>
    </source>
</evidence>
<keyword evidence="4" id="KW-0812">Transmembrane</keyword>
<dbReference type="Gene3D" id="6.10.250.2040">
    <property type="match status" value="1"/>
</dbReference>
<dbReference type="GO" id="GO:0015031">
    <property type="term" value="P:protein transport"/>
    <property type="evidence" value="ECO:0007669"/>
    <property type="project" value="UniProtKB-KW"/>
</dbReference>
<dbReference type="STRING" id="405444.ABB26_02860"/>
<feature type="region of interest" description="Disordered" evidence="3">
    <location>
        <begin position="1085"/>
        <end position="1110"/>
    </location>
</feature>
<evidence type="ECO:0000259" key="6">
    <source>
        <dbReference type="Pfam" id="PF05662"/>
    </source>
</evidence>
<dbReference type="InterPro" id="IPR011049">
    <property type="entry name" value="Serralysin-like_metalloprot_C"/>
</dbReference>
<dbReference type="GO" id="GO:0019867">
    <property type="term" value="C:outer membrane"/>
    <property type="evidence" value="ECO:0007669"/>
    <property type="project" value="InterPro"/>
</dbReference>
<dbReference type="InterPro" id="IPR008635">
    <property type="entry name" value="Coiled_stalk_dom"/>
</dbReference>
<dbReference type="SUPFAM" id="SSF54523">
    <property type="entry name" value="Pili subunits"/>
    <property type="match status" value="1"/>
</dbReference>
<feature type="domain" description="Trimeric autotransporter adhesin YadA-like head" evidence="5">
    <location>
        <begin position="181"/>
        <end position="207"/>
    </location>
</feature>
<evidence type="ECO:0000256" key="3">
    <source>
        <dbReference type="SAM" id="MobiDB-lite"/>
    </source>
</evidence>
<feature type="domain" description="Trimeric autotransporter adhesin YadA-like stalk" evidence="6">
    <location>
        <begin position="346"/>
        <end position="382"/>
    </location>
</feature>
<feature type="domain" description="ESPR" evidence="7">
    <location>
        <begin position="14"/>
        <end position="60"/>
    </location>
</feature>
<feature type="domain" description="Trimeric autotransporter adhesin YadA-like head" evidence="5">
    <location>
        <begin position="209"/>
        <end position="233"/>
    </location>
</feature>
<dbReference type="Gene3D" id="1.20.5.170">
    <property type="match status" value="4"/>
</dbReference>
<dbReference type="InterPro" id="IPR008640">
    <property type="entry name" value="Adhesin_Head_dom"/>
</dbReference>
<dbReference type="Gene3D" id="1.20.5.340">
    <property type="match status" value="3"/>
</dbReference>
<evidence type="ECO:0000256" key="1">
    <source>
        <dbReference type="ARBA" id="ARBA00022448"/>
    </source>
</evidence>
<feature type="domain" description="Trimeric autotransporter adhesin YadA-like stalk" evidence="6">
    <location>
        <begin position="641"/>
        <end position="680"/>
    </location>
</feature>
<feature type="domain" description="Trimeric autotransporter adhesin YadA-like stalk" evidence="6">
    <location>
        <begin position="1178"/>
        <end position="1211"/>
    </location>
</feature>
<dbReference type="InterPro" id="IPR045584">
    <property type="entry name" value="Pilin-like"/>
</dbReference>
<feature type="domain" description="Trimeric autotransporter adhesin YadA-like head" evidence="5">
    <location>
        <begin position="285"/>
        <end position="308"/>
    </location>
</feature>
<dbReference type="Gene3D" id="3.30.1300.30">
    <property type="entry name" value="GSPII I/J protein-like"/>
    <property type="match status" value="1"/>
</dbReference>
<feature type="transmembrane region" description="Helical" evidence="4">
    <location>
        <begin position="20"/>
        <end position="40"/>
    </location>
</feature>
<dbReference type="OrthoDB" id="1631723at2"/>
<sequence length="1298" mass="127372">MHPLCGIDQVTSFMNIIYKLVWNPALGAFMVASEFAAGKGKRRNATASRKRFVAHTFSVVVATLMSASVAHADATKLGTGSNATGSGASNTAIGYNAQATGALWNISSLGNRRLDGLGFGISAATLDASSIALGDTAKAQDGGSMAIGSRAVAASLGALATGVYANALGRNSIAHGSGSHASGTQAISFGTFSVANAARAAAFGTNATATGTDATAIGTSSTASGARAIALGSALTGGSDTTDTKQNITDQTRAGGADAIAVGTSANAVGDNAIAMGRAASVTVKNAVAIGVNASATHEGSVALGSSSTTTANLSAVAYTSKTGAVLAGATAAGEVSVGSATDKRRVTNVAAGAEGSDAVNVSQLQAEASKSNTTAAGIAAAIGGGAVYDADTGTFTAPSMVVGDQTVTSIGDAITNIDGRTSGNTTSIATLNSDLNSGAIGLVRQDAGSKAISVAGDTAGTSVNFAGTDGARALTGVQAGALAADSTEAVNGSQLFTTNTNVTALGGRMDTAEGNITGLDGRMTTAEGDITAINGDIGSLGDRVTTAEGNITTVQGDISTINTNITTMQGDITSLDNRTMLNESSITSLQGDISTITTNINNGSVGLVKQDADSKAISVAGDTAGTSVNFAGTDGARALTGVQAGALAADSTEAVNGSQLFATNSNVTALGGRMDTAEGNITGLDGRMTAAEGDITAINGDIGSLGDRVTATEGNITTVQGDISSISTNITTMQGDIASLDNRTSLNEGSITSLQGDISTITTNINNGSVGLVKQDADSEAITVAAATGGSSVSFAGTSGARILTGVKAGGQALDAVNVAQLQAFAAGIGGGAAVNADGSITGPSYVVTNADGSTTTVASMGDAITHIDDRVADNSTQIGGLTTQLSDGSLGLVKQDAATGDITVAADKAGSSVNFAGSQGARVLDGVANGSVSASSLQAVNGAQLHGVSQSVATHLGGGATVNADGSISAPSYSVGGKTVSTIGDAVANIDGRTTQNANDITELKAGMGDISGSVAGINDRIDSVNNSVGQLDNRVSQLETTIADGSFGAGGMISSNIGDGTEQLALASGEGTLALGNGAVASSKDSTALGNNSQATGNSSVALGNGSLASRDNSVSVGSVGQERQLTNVAAGTEDTDAVNVAQLKQTVRYDQKADGSTDYSHVTLGHQGIPVTMSNVARGRVSADSTDAINGSQLYDWTMNRNNEFSNASLAYRIGELESSMHAGIATAMAARQAPYVAGKVTYSVGTATYKSQGAVGISSRYTAESGRWSLEGGFSKNGDGSGAYVGVSGVLGD</sequence>
<accession>A0A0R0CKT5</accession>
<dbReference type="Pfam" id="PF05662">
    <property type="entry name" value="YadA_stalk"/>
    <property type="match status" value="7"/>
</dbReference>
<reference evidence="8 9" key="1">
    <citation type="submission" date="2015-05" db="EMBL/GenBank/DDBJ databases">
        <title>Genome sequencing and analysis of members of genus Stenotrophomonas.</title>
        <authorList>
            <person name="Patil P.P."/>
            <person name="Midha S."/>
            <person name="Patil P.B."/>
        </authorList>
    </citation>
    <scope>NUCLEOTIDE SEQUENCE [LARGE SCALE GENOMIC DNA]</scope>
    <source>
        <strain evidence="8 9">DSM 18929</strain>
    </source>
</reference>
<feature type="domain" description="Trimeric autotransporter adhesin YadA-like stalk" evidence="6">
    <location>
        <begin position="1128"/>
        <end position="1152"/>
    </location>
</feature>
<feature type="domain" description="Trimeric autotransporter adhesin YadA-like stalk" evidence="6">
    <location>
        <begin position="928"/>
        <end position="968"/>
    </location>
</feature>
<feature type="domain" description="Trimeric autotransporter adhesin YadA-like stalk" evidence="6">
    <location>
        <begin position="806"/>
        <end position="840"/>
    </location>
</feature>